<evidence type="ECO:0000313" key="2">
    <source>
        <dbReference type="EMBL" id="CAK7922185.1"/>
    </source>
</evidence>
<evidence type="ECO:0000313" key="3">
    <source>
        <dbReference type="Proteomes" id="UP001497600"/>
    </source>
</evidence>
<sequence>MSLNRNGIKKIQFIVQDTALVQLPRVPRYINSLVSRPRKVPQDVVDRVWEQKSYIVMKEHFFSSQRLNKGVPVPSFPASETSIQIILELIYSPFINLYKNIQFDWQKKNRNVRVRAHQYYTRKIEEIQVCKPWFHLQRYLDNAPSTILLSSSIWDMVPLTPKFENQSFMCDYLKPSFINMTKFQSTKDFENIYTYSHQFEYNSDMIRRAIVPEIGIRYLVICEESNISNILKDIAKKENFKIILVKGIQNESQALTHLVARKPKPIAPIVVPKFSTLPDKKTKAERKKDNKAAKATMKEEKPLNYENVEAENKQQKIVELHEKDKVEQAKIGENAPISELDEFLTRYINYLDDAELYLDEIKASYSELLEKDYIEVHGSEELSKLFIALTSVLPKD</sequence>
<evidence type="ECO:0000256" key="1">
    <source>
        <dbReference type="SAM" id="MobiDB-lite"/>
    </source>
</evidence>
<accession>A0ABP0ELT7</accession>
<reference evidence="2 3" key="1">
    <citation type="submission" date="2024-01" db="EMBL/GenBank/DDBJ databases">
        <authorList>
            <consortium name="Genoscope - CEA"/>
            <person name="William W."/>
        </authorList>
    </citation>
    <scope>NUCLEOTIDE SEQUENCE [LARGE SCALE GENOMIC DNA]</scope>
    <source>
        <strain evidence="2 3">29B2s-10</strain>
    </source>
</reference>
<proteinExistence type="predicted"/>
<dbReference type="EMBL" id="OZ004260">
    <property type="protein sequence ID" value="CAK7922185.1"/>
    <property type="molecule type" value="Genomic_DNA"/>
</dbReference>
<gene>
    <name evidence="2" type="ORF">CAAN4_H23706</name>
</gene>
<dbReference type="Proteomes" id="UP001497600">
    <property type="component" value="Chromosome H"/>
</dbReference>
<protein>
    <submittedName>
        <fullName evidence="2">Uncharacterized protein</fullName>
    </submittedName>
</protein>
<organism evidence="2 3">
    <name type="scientific">[Candida] anglica</name>
    <dbReference type="NCBI Taxonomy" id="148631"/>
    <lineage>
        <taxon>Eukaryota</taxon>
        <taxon>Fungi</taxon>
        <taxon>Dikarya</taxon>
        <taxon>Ascomycota</taxon>
        <taxon>Saccharomycotina</taxon>
        <taxon>Pichiomycetes</taxon>
        <taxon>Debaryomycetaceae</taxon>
        <taxon>Kurtzmaniella</taxon>
    </lineage>
</organism>
<keyword evidence="3" id="KW-1185">Reference proteome</keyword>
<name>A0ABP0ELT7_9ASCO</name>
<feature type="region of interest" description="Disordered" evidence="1">
    <location>
        <begin position="281"/>
        <end position="303"/>
    </location>
</feature>